<evidence type="ECO:0000256" key="2">
    <source>
        <dbReference type="SAM" id="SignalP"/>
    </source>
</evidence>
<dbReference type="RefSeq" id="WP_052415790.1">
    <property type="nucleotide sequence ID" value="NZ_BBNU01000001.1"/>
</dbReference>
<evidence type="ECO:0000313" key="4">
    <source>
        <dbReference type="Proteomes" id="UP000029643"/>
    </source>
</evidence>
<dbReference type="InterPro" id="IPR026444">
    <property type="entry name" value="Secre_tail"/>
</dbReference>
<dbReference type="InterPro" id="IPR032675">
    <property type="entry name" value="LRR_dom_sf"/>
</dbReference>
<dbReference type="Gene3D" id="3.80.10.10">
    <property type="entry name" value="Ribonuclease Inhibitor"/>
    <property type="match status" value="3"/>
</dbReference>
<evidence type="ECO:0000256" key="1">
    <source>
        <dbReference type="ARBA" id="ARBA00022729"/>
    </source>
</evidence>
<feature type="chain" id="PRO_5001866429" evidence="2">
    <location>
        <begin position="19"/>
        <end position="390"/>
    </location>
</feature>
<dbReference type="Pfam" id="PF13306">
    <property type="entry name" value="LRR_5"/>
    <property type="match status" value="1"/>
</dbReference>
<dbReference type="PANTHER" id="PTHR45661">
    <property type="entry name" value="SURFACE ANTIGEN"/>
    <property type="match status" value="1"/>
</dbReference>
<dbReference type="AlphaFoldDB" id="A0A090WMZ6"/>
<evidence type="ECO:0000313" key="3">
    <source>
        <dbReference type="EMBL" id="GAL77568.1"/>
    </source>
</evidence>
<dbReference type="Proteomes" id="UP000029643">
    <property type="component" value="Unassembled WGS sequence"/>
</dbReference>
<comment type="caution">
    <text evidence="3">The sequence shown here is derived from an EMBL/GenBank/DDBJ whole genome shotgun (WGS) entry which is preliminary data.</text>
</comment>
<organism evidence="3 4">
    <name type="scientific">Algibacter lectus</name>
    <dbReference type="NCBI Taxonomy" id="221126"/>
    <lineage>
        <taxon>Bacteria</taxon>
        <taxon>Pseudomonadati</taxon>
        <taxon>Bacteroidota</taxon>
        <taxon>Flavobacteriia</taxon>
        <taxon>Flavobacteriales</taxon>
        <taxon>Flavobacteriaceae</taxon>
        <taxon>Algibacter</taxon>
    </lineage>
</organism>
<dbReference type="STRING" id="221126.SAMN04489722_102313"/>
<name>A0A090WMZ6_9FLAO</name>
<dbReference type="PANTHER" id="PTHR45661:SF3">
    <property type="entry name" value="IG-LIKE DOMAIN-CONTAINING PROTEIN"/>
    <property type="match status" value="1"/>
</dbReference>
<accession>A0A090WMZ6</accession>
<gene>
    <name evidence="3" type="ORF">JCM19274_5281</name>
</gene>
<feature type="signal peptide" evidence="2">
    <location>
        <begin position="1"/>
        <end position="18"/>
    </location>
</feature>
<dbReference type="InterPro" id="IPR053139">
    <property type="entry name" value="Surface_bspA-like"/>
</dbReference>
<protein>
    <submittedName>
        <fullName evidence="3">Cell surface protein</fullName>
    </submittedName>
</protein>
<dbReference type="SUPFAM" id="SSF52058">
    <property type="entry name" value="L domain-like"/>
    <property type="match status" value="1"/>
</dbReference>
<dbReference type="InterPro" id="IPR026906">
    <property type="entry name" value="LRR_5"/>
</dbReference>
<sequence length="390" mass="41710">MKNLNLFILLLFNSVLFAQTPFIKDDIEYTNAGQPALAVEIKSYKGTATSLALPSSVTNDANSTTYTVASIGFGAFFGSSLTSVTIPNSITSIGNNAFTNSKLENIDIPDTVTSVGAYAFSDNSLKTATISNTITSLEDHVFSNNDLTTITIPNSIISVGSNSFSFNALTSVIIGDNVELIDNNAFYNNKIADITIPSNVTSIGDNAFMGNELKEITIPNSVTSIGENSFSENYLTHVVLGSNLTFIGNEAFADNLITNVESYSANPPILPSDAFNVNAAIDLFIPEGTTQKYEDAGWTGFKSVTEDPALTLSTDSASLKNEFTIINTENDIRVSGPKGINVEELLVFNISGVNVSTSKQTFIETTTLPHGVYLLQIVTNKGSAVKKFLK</sequence>
<keyword evidence="1 2" id="KW-0732">Signal</keyword>
<reference evidence="3 4" key="1">
    <citation type="journal article" date="2014" name="Genome Announc.">
        <title>Draft Genome Sequences of Marine Flavobacterium Algibacter lectus Strains SS8 and NR4.</title>
        <authorList>
            <person name="Takatani N."/>
            <person name="Nakanishi M."/>
            <person name="Meirelles P."/>
            <person name="Mino S."/>
            <person name="Suda W."/>
            <person name="Oshima K."/>
            <person name="Hattori M."/>
            <person name="Ohkuma M."/>
            <person name="Hosokawa M."/>
            <person name="Miyashita K."/>
            <person name="Thompson F.L."/>
            <person name="Niwa A."/>
            <person name="Sawabe T."/>
            <person name="Sawabe T."/>
        </authorList>
    </citation>
    <scope>NUCLEOTIDE SEQUENCE [LARGE SCALE GENOMIC DNA]</scope>
    <source>
        <strain evidence="4">JCM19274</strain>
    </source>
</reference>
<dbReference type="EMBL" id="BBNU01000001">
    <property type="protein sequence ID" value="GAL77568.1"/>
    <property type="molecule type" value="Genomic_DNA"/>
</dbReference>
<proteinExistence type="predicted"/>
<dbReference type="NCBIfam" id="TIGR04183">
    <property type="entry name" value="Por_Secre_tail"/>
    <property type="match status" value="1"/>
</dbReference>